<dbReference type="EMBL" id="JARZFX010000012">
    <property type="protein sequence ID" value="MEC5425303.1"/>
    <property type="molecule type" value="Genomic_DNA"/>
</dbReference>
<evidence type="ECO:0000313" key="1">
    <source>
        <dbReference type="EMBL" id="MEC5425303.1"/>
    </source>
</evidence>
<evidence type="ECO:0008006" key="3">
    <source>
        <dbReference type="Google" id="ProtNLM"/>
    </source>
</evidence>
<evidence type="ECO:0000313" key="2">
    <source>
        <dbReference type="Proteomes" id="UP001335737"/>
    </source>
</evidence>
<organism evidence="1 2">
    <name type="scientific">Virgibacillus tibetensis</name>
    <dbReference type="NCBI Taxonomy" id="3042313"/>
    <lineage>
        <taxon>Bacteria</taxon>
        <taxon>Bacillati</taxon>
        <taxon>Bacillota</taxon>
        <taxon>Bacilli</taxon>
        <taxon>Bacillales</taxon>
        <taxon>Bacillaceae</taxon>
        <taxon>Virgibacillus</taxon>
    </lineage>
</organism>
<comment type="caution">
    <text evidence="1">The sequence shown here is derived from an EMBL/GenBank/DDBJ whole genome shotgun (WGS) entry which is preliminary data.</text>
</comment>
<sequence>MTHEEAIDVLETIADVYPKFEITKKKAKLILPPLKQMDYNGVMDKLAAFVARHPYAPTIAEIAAYPPEPNEYLAKMDQWREDAVNVSAETKERFRMSLLKLIAEKSNHES</sequence>
<gene>
    <name evidence="1" type="ORF">QGM71_17615</name>
</gene>
<dbReference type="Gene3D" id="1.10.8.200">
    <property type="entry name" value="Replisome organizer (g39p helicase loader/inhibitor protein)"/>
    <property type="match status" value="1"/>
</dbReference>
<keyword evidence="2" id="KW-1185">Reference proteome</keyword>
<dbReference type="RefSeq" id="WP_327608852.1">
    <property type="nucleotide sequence ID" value="NZ_JARZFX010000012.1"/>
</dbReference>
<dbReference type="Proteomes" id="UP001335737">
    <property type="component" value="Unassembled WGS sequence"/>
</dbReference>
<accession>A0ABU6KJE5</accession>
<proteinExistence type="predicted"/>
<protein>
    <recommendedName>
        <fullName evidence="3">Replicative helicase inhibitor G39P N-terminal domain-containing protein</fullName>
    </recommendedName>
</protein>
<name>A0ABU6KJE5_9BACI</name>
<reference evidence="1 2" key="1">
    <citation type="journal article" date="2024" name="Int. J. Syst. Evol. Microbiol.">
        <title>Virgibacillus tibetensis sp. nov., isolated from salt lake on the Tibetan Plateau of China.</title>
        <authorList>
            <person name="Phurbu D."/>
            <person name="Liu Z.-X."/>
            <person name="Wang R."/>
            <person name="Zheng Y.-Y."/>
            <person name="Liu H.-C."/>
            <person name="Zhou Y.-G."/>
            <person name="Yu Y.-J."/>
            <person name="Li A.-H."/>
        </authorList>
    </citation>
    <scope>NUCLEOTIDE SEQUENCE [LARGE SCALE GENOMIC DNA]</scope>
    <source>
        <strain evidence="1 2">C22-A2</strain>
    </source>
</reference>